<dbReference type="InterPro" id="IPR005162">
    <property type="entry name" value="Retrotrans_gag_dom"/>
</dbReference>
<evidence type="ECO:0000256" key="1">
    <source>
        <dbReference type="ARBA" id="ARBA00022679"/>
    </source>
</evidence>
<evidence type="ECO:0000259" key="8">
    <source>
        <dbReference type="PROSITE" id="PS50994"/>
    </source>
</evidence>
<feature type="compositionally biased region" description="Polar residues" evidence="7">
    <location>
        <begin position="23"/>
        <end position="34"/>
    </location>
</feature>
<proteinExistence type="predicted"/>
<dbReference type="FunFam" id="3.30.420.10:FF:000032">
    <property type="entry name" value="Retrovirus-related Pol polyprotein from transposon 297-like Protein"/>
    <property type="match status" value="1"/>
</dbReference>
<dbReference type="SUPFAM" id="SSF53098">
    <property type="entry name" value="Ribonuclease H-like"/>
    <property type="match status" value="2"/>
</dbReference>
<feature type="compositionally biased region" description="Basic and acidic residues" evidence="7">
    <location>
        <begin position="91"/>
        <end position="104"/>
    </location>
</feature>
<accession>A0A2N9EW65</accession>
<dbReference type="InterPro" id="IPR000477">
    <property type="entry name" value="RT_dom"/>
</dbReference>
<dbReference type="GO" id="GO:0015074">
    <property type="term" value="P:DNA integration"/>
    <property type="evidence" value="ECO:0007669"/>
    <property type="project" value="InterPro"/>
</dbReference>
<sequence>MPPKPRQRRKQREVSAHMEHSQAESAVNVQGQDQPQPPPSNHNQEVPPTNLLLELIQSLQQNQSELAEAIKQLKEKDAGTKTPPQNEDGDQEKPHEDSGSHQKEATFVTMSDVADLLKQEREKNPKEPRLFVRKPPYPAELLKQPYPEKYIAPTFSRFDGRKGSALVHISKFVDSMGAYAGNGDLCLREFSKSLDDRAYTWYTTLPPGSVKVWEDMVELFCGKYFQAEEKITLVNLHTTKQANGEDLLRYIHHNMLPEFRAHLENLDISRFGQLLQKARKTARYQSKPHTEKPREKKNPPQVLTVSTVNNKRKEEENSMRKFKMEPWNYLKYSRRCILIPSLSIKMGLLFRSFIHGSTSDVDADESATASTAMTPTAIKTLQRNPRFRSLFNQLGLNPEARTAATEAIMAIAADSGAHCFTAETHASRAFPGNNQCTTINEVQVRRALVDNGSCINLIPLSTIQAAEIPQKKIQGAPMEIKGFGGVGEYTKGHIQLVLKVGPIVAFTREGSMGSPIRIAANSAPFDQSESHFVEAALYDEITPAGEASLAKPIGIPLPKWEEIRDAPGADLRDLLEQKKKRKAEASTSKSQPQCPSCLAVNEASMPESADAAEPVAADSKISAEEELETSGTTYEDLPSGGLKLKITQEVKKLLSAGFIKPIQHPRWLSNIVPVKKKNGTLRRLHFRTPIGNFYYTVMPFGLKNAGATYQRTMTAIFHDMMHREIEDYVDDIVVKSKTRGDHFGVLKKVFERCRLYKLKMNPLKCAFGVSAGKFLGFLVHQRGIDVDPTRASAIATMKPPTTHKELKSFLGKLSYIRRFIPGLAAVTSAFSPLLKKGAIIPLVYRMPRSLRKAQENDDGIEQPIYYVSRTLKDAESRYSGAERSCLALIYASQRLRHYFLAHKVQLMTKSHPIRSLLHRSVLSGRLAQWLLQLSQYEIIAETPTAIKSQAIADLLAQFPGEDNSFITDEVPGEINEVFLAGLADSVWTLRFDGSSTATSAGAGIVLYKDDGEAVTKSFKFDFPCSNNAAEYEAYLAGLAIAYEMGIKHLRVIGDSNLVVCQARGEFSLKEPSLAPYRALAQKFEARFSTFEIEHAQRNENRAKPITESLKKEFEELSQDQEDWRAPIKAKLMSPADTADLREIKDYTLISGDLYRRLPGGVLARCISLEEAKERLPKIHETTCGDGGAISLYRRLQRLGYFWPSMSAEAAEIQNQCPTCQFHYSNEEVCATFVSTDWRTPFLEYLLEKILPSNPKDAYRLKRLALRYFVEGGTLFRKGFHGEPLRCLGLSESQMVMKETHAGECGEHQGKKRLYQCLLTLGYYWPTMKKDAADFVKTCHTCQVQANLIHTHPTSLQNMATPWPFHTWGLDLIGPINPASGGCIWILVATEYFTKWVEAIPLRKATGAAVANFIREHIITRFGIPYKLITDNGTPFINKDVREVLEHYRVKHRRSTPYYPQGNGQAEATNRMLLRILSKMVFDYGNDWKAHLADVLWAYRSSPKTATGFTPFSLVYGTDTISPTELVVPSPRVMQGSELETDANMCAEARMADLEGLDEARDLAKAKAQRNYQKMANVYSKALRVRSLRGGTNGLKSRGICKEKPTISIQVLS</sequence>
<dbReference type="PROSITE" id="PS50994">
    <property type="entry name" value="INTEGRASE"/>
    <property type="match status" value="1"/>
</dbReference>
<dbReference type="Pfam" id="PF17917">
    <property type="entry name" value="RT_RNaseH"/>
    <property type="match status" value="1"/>
</dbReference>
<dbReference type="Pfam" id="PF03732">
    <property type="entry name" value="Retrotrans_gag"/>
    <property type="match status" value="1"/>
</dbReference>
<dbReference type="Pfam" id="PF17921">
    <property type="entry name" value="Integrase_H2C2"/>
    <property type="match status" value="1"/>
</dbReference>
<dbReference type="GO" id="GO:0003676">
    <property type="term" value="F:nucleic acid binding"/>
    <property type="evidence" value="ECO:0007669"/>
    <property type="project" value="InterPro"/>
</dbReference>
<dbReference type="Pfam" id="PF13456">
    <property type="entry name" value="RVT_3"/>
    <property type="match status" value="1"/>
</dbReference>
<dbReference type="Gene3D" id="1.10.340.70">
    <property type="match status" value="2"/>
</dbReference>
<feature type="region of interest" description="Disordered" evidence="7">
    <location>
        <begin position="1"/>
        <end position="51"/>
    </location>
</feature>
<dbReference type="InterPro" id="IPR002156">
    <property type="entry name" value="RNaseH_domain"/>
</dbReference>
<feature type="domain" description="Integrase catalytic" evidence="8">
    <location>
        <begin position="1359"/>
        <end position="1518"/>
    </location>
</feature>
<evidence type="ECO:0000256" key="2">
    <source>
        <dbReference type="ARBA" id="ARBA00022695"/>
    </source>
</evidence>
<keyword evidence="2" id="KW-0548">Nucleotidyltransferase</keyword>
<protein>
    <recommendedName>
        <fullName evidence="8">Integrase catalytic domain-containing protein</fullName>
    </recommendedName>
</protein>
<dbReference type="PANTHER" id="PTHR48475:SF1">
    <property type="entry name" value="RNASE H TYPE-1 DOMAIN-CONTAINING PROTEIN"/>
    <property type="match status" value="1"/>
</dbReference>
<dbReference type="Gene3D" id="3.10.10.10">
    <property type="entry name" value="HIV Type 1 Reverse Transcriptase, subunit A, domain 1"/>
    <property type="match status" value="2"/>
</dbReference>
<evidence type="ECO:0000256" key="6">
    <source>
        <dbReference type="ARBA" id="ARBA00022918"/>
    </source>
</evidence>
<feature type="compositionally biased region" description="Basic and acidic residues" evidence="7">
    <location>
        <begin position="12"/>
        <end position="22"/>
    </location>
</feature>
<dbReference type="PANTHER" id="PTHR48475">
    <property type="entry name" value="RIBONUCLEASE H"/>
    <property type="match status" value="1"/>
</dbReference>
<dbReference type="EMBL" id="OIVN01000353">
    <property type="protein sequence ID" value="SPC78844.1"/>
    <property type="molecule type" value="Genomic_DNA"/>
</dbReference>
<keyword evidence="1" id="KW-0808">Transferase</keyword>
<reference evidence="9" key="1">
    <citation type="submission" date="2018-02" db="EMBL/GenBank/DDBJ databases">
        <authorList>
            <person name="Cohen D.B."/>
            <person name="Kent A.D."/>
        </authorList>
    </citation>
    <scope>NUCLEOTIDE SEQUENCE</scope>
</reference>
<dbReference type="SUPFAM" id="SSF56672">
    <property type="entry name" value="DNA/RNA polymerases"/>
    <property type="match status" value="1"/>
</dbReference>
<evidence type="ECO:0000256" key="7">
    <source>
        <dbReference type="SAM" id="MobiDB-lite"/>
    </source>
</evidence>
<dbReference type="InterPro" id="IPR001584">
    <property type="entry name" value="Integrase_cat-core"/>
</dbReference>
<dbReference type="Pfam" id="PF00665">
    <property type="entry name" value="rve"/>
    <property type="match status" value="1"/>
</dbReference>
<dbReference type="InterPro" id="IPR036397">
    <property type="entry name" value="RNaseH_sf"/>
</dbReference>
<name>A0A2N9EW65_FAGSY</name>
<dbReference type="CDD" id="cd01647">
    <property type="entry name" value="RT_LTR"/>
    <property type="match status" value="1"/>
</dbReference>
<evidence type="ECO:0000313" key="9">
    <source>
        <dbReference type="EMBL" id="SPC78844.1"/>
    </source>
</evidence>
<dbReference type="InterPro" id="IPR043502">
    <property type="entry name" value="DNA/RNA_pol_sf"/>
</dbReference>
<dbReference type="Pfam" id="PF00078">
    <property type="entry name" value="RVT_1"/>
    <property type="match status" value="1"/>
</dbReference>
<feature type="compositionally biased region" description="Basic residues" evidence="7">
    <location>
        <begin position="1"/>
        <end position="11"/>
    </location>
</feature>
<dbReference type="InterPro" id="IPR043128">
    <property type="entry name" value="Rev_trsase/Diguanyl_cyclase"/>
</dbReference>
<evidence type="ECO:0000256" key="5">
    <source>
        <dbReference type="ARBA" id="ARBA00022801"/>
    </source>
</evidence>
<keyword evidence="5" id="KW-0378">Hydrolase</keyword>
<feature type="region of interest" description="Disordered" evidence="7">
    <location>
        <begin position="282"/>
        <end position="317"/>
    </location>
</feature>
<dbReference type="GO" id="GO:0003964">
    <property type="term" value="F:RNA-directed DNA polymerase activity"/>
    <property type="evidence" value="ECO:0007669"/>
    <property type="project" value="UniProtKB-KW"/>
</dbReference>
<dbReference type="GO" id="GO:0004523">
    <property type="term" value="F:RNA-DNA hybrid ribonuclease activity"/>
    <property type="evidence" value="ECO:0007669"/>
    <property type="project" value="InterPro"/>
</dbReference>
<dbReference type="CDD" id="cd09279">
    <property type="entry name" value="RNase_HI_like"/>
    <property type="match status" value="1"/>
</dbReference>
<organism evidence="9">
    <name type="scientific">Fagus sylvatica</name>
    <name type="common">Beechnut</name>
    <dbReference type="NCBI Taxonomy" id="28930"/>
    <lineage>
        <taxon>Eukaryota</taxon>
        <taxon>Viridiplantae</taxon>
        <taxon>Streptophyta</taxon>
        <taxon>Embryophyta</taxon>
        <taxon>Tracheophyta</taxon>
        <taxon>Spermatophyta</taxon>
        <taxon>Magnoliopsida</taxon>
        <taxon>eudicotyledons</taxon>
        <taxon>Gunneridae</taxon>
        <taxon>Pentapetalae</taxon>
        <taxon>rosids</taxon>
        <taxon>fabids</taxon>
        <taxon>Fagales</taxon>
        <taxon>Fagaceae</taxon>
        <taxon>Fagus</taxon>
    </lineage>
</organism>
<evidence type="ECO:0000256" key="4">
    <source>
        <dbReference type="ARBA" id="ARBA00022759"/>
    </source>
</evidence>
<dbReference type="Gene3D" id="3.30.70.270">
    <property type="match status" value="2"/>
</dbReference>
<keyword evidence="6" id="KW-0695">RNA-directed DNA polymerase</keyword>
<feature type="region of interest" description="Disordered" evidence="7">
    <location>
        <begin position="74"/>
        <end position="107"/>
    </location>
</feature>
<dbReference type="InterPro" id="IPR041588">
    <property type="entry name" value="Integrase_H2C2"/>
</dbReference>
<keyword evidence="4" id="KW-0255">Endonuclease</keyword>
<dbReference type="InterPro" id="IPR041373">
    <property type="entry name" value="RT_RNaseH"/>
</dbReference>
<evidence type="ECO:0000256" key="3">
    <source>
        <dbReference type="ARBA" id="ARBA00022722"/>
    </source>
</evidence>
<gene>
    <name evidence="9" type="ORF">FSB_LOCUS6726</name>
</gene>
<dbReference type="Gene3D" id="3.30.420.10">
    <property type="entry name" value="Ribonuclease H-like superfamily/Ribonuclease H"/>
    <property type="match status" value="2"/>
</dbReference>
<dbReference type="InterPro" id="IPR012337">
    <property type="entry name" value="RNaseH-like_sf"/>
</dbReference>
<feature type="compositionally biased region" description="Basic and acidic residues" evidence="7">
    <location>
        <begin position="288"/>
        <end position="298"/>
    </location>
</feature>
<keyword evidence="3" id="KW-0540">Nuclease</keyword>